<dbReference type="Pfam" id="PF03703">
    <property type="entry name" value="bPH_2"/>
    <property type="match status" value="2"/>
</dbReference>
<dbReference type="InterPro" id="IPR014529">
    <property type="entry name" value="UCP026631"/>
</dbReference>
<feature type="transmembrane region" description="Helical" evidence="1">
    <location>
        <begin position="365"/>
        <end position="383"/>
    </location>
</feature>
<feature type="transmembrane region" description="Helical" evidence="1">
    <location>
        <begin position="179"/>
        <end position="200"/>
    </location>
</feature>
<feature type="transmembrane region" description="Helical" evidence="1">
    <location>
        <begin position="12"/>
        <end position="30"/>
    </location>
</feature>
<keyword evidence="1" id="KW-1133">Transmembrane helix</keyword>
<evidence type="ECO:0000313" key="4">
    <source>
        <dbReference type="Proteomes" id="UP000254069"/>
    </source>
</evidence>
<keyword evidence="4" id="KW-1185">Reference proteome</keyword>
<accession>A0A380A846</accession>
<feature type="transmembrane region" description="Helical" evidence="1">
    <location>
        <begin position="50"/>
        <end position="71"/>
    </location>
</feature>
<dbReference type="PIRSF" id="PIRSF026631">
    <property type="entry name" value="UCP026631"/>
    <property type="match status" value="1"/>
</dbReference>
<keyword evidence="1" id="KW-0812">Transmembrane</keyword>
<dbReference type="AlphaFoldDB" id="A0A380A846"/>
<feature type="domain" description="YdbS-like PH" evidence="2">
    <location>
        <begin position="71"/>
        <end position="150"/>
    </location>
</feature>
<feature type="transmembrane region" description="Helical" evidence="1">
    <location>
        <begin position="389"/>
        <end position="407"/>
    </location>
</feature>
<dbReference type="EMBL" id="UGYO01000001">
    <property type="protein sequence ID" value="SUI75840.1"/>
    <property type="molecule type" value="Genomic_DNA"/>
</dbReference>
<evidence type="ECO:0000313" key="3">
    <source>
        <dbReference type="EMBL" id="SUI75840.1"/>
    </source>
</evidence>
<dbReference type="PANTHER" id="PTHR34473">
    <property type="entry name" value="UPF0699 TRANSMEMBRANE PROTEIN YDBS"/>
    <property type="match status" value="1"/>
</dbReference>
<dbReference type="Proteomes" id="UP000254069">
    <property type="component" value="Unassembled WGS sequence"/>
</dbReference>
<organism evidence="3 4">
    <name type="scientific">Shewanella algae</name>
    <dbReference type="NCBI Taxonomy" id="38313"/>
    <lineage>
        <taxon>Bacteria</taxon>
        <taxon>Pseudomonadati</taxon>
        <taxon>Pseudomonadota</taxon>
        <taxon>Gammaproteobacteria</taxon>
        <taxon>Alteromonadales</taxon>
        <taxon>Shewanellaceae</taxon>
        <taxon>Shewanella</taxon>
    </lineage>
</organism>
<name>A0A380A846_9GAMM</name>
<feature type="domain" description="YdbS-like PH" evidence="2">
    <location>
        <begin position="407"/>
        <end position="481"/>
    </location>
</feature>
<reference evidence="3 4" key="1">
    <citation type="submission" date="2018-06" db="EMBL/GenBank/DDBJ databases">
        <authorList>
            <consortium name="Pathogen Informatics"/>
            <person name="Doyle S."/>
        </authorList>
    </citation>
    <scope>NUCLEOTIDE SEQUENCE [LARGE SCALE GENOMIC DNA]</scope>
    <source>
        <strain evidence="3 4">NCTC10738</strain>
    </source>
</reference>
<evidence type="ECO:0000256" key="1">
    <source>
        <dbReference type="SAM" id="Phobius"/>
    </source>
</evidence>
<proteinExistence type="predicted"/>
<protein>
    <submittedName>
        <fullName evidence="3">Bacterial membrane flanked domain</fullName>
    </submittedName>
</protein>
<keyword evidence="1" id="KW-0472">Membrane</keyword>
<evidence type="ECO:0000259" key="2">
    <source>
        <dbReference type="Pfam" id="PF03703"/>
    </source>
</evidence>
<dbReference type="PANTHER" id="PTHR34473:SF2">
    <property type="entry name" value="UPF0699 TRANSMEMBRANE PROTEIN YDBT"/>
    <property type="match status" value="1"/>
</dbReference>
<dbReference type="InterPro" id="IPR005182">
    <property type="entry name" value="YdbS-like_PH"/>
</dbReference>
<gene>
    <name evidence="3" type="ORF">NCTC10738_02411</name>
</gene>
<feature type="transmembrane region" description="Helical" evidence="1">
    <location>
        <begin position="232"/>
        <end position="256"/>
    </location>
</feature>
<sequence length="495" mass="56105">MSQVQQANWHSLSPWAIIGFSLTSLKHFLSNGYALVPILYTGWQQGFDSVWLPLALALTLVVIFAHGLLSWRKFRYRLTRGQLEVHSGALFKRKVELPIDRIQNVRLEQPFYFKPLRLGNLIVETAGSAKDEACLSAVTQAQAKSLRRQLMKRADTDQNVPTSAPPNSRLLVKKSLAELALFGLYQNNFVWFAVIAGPVLSQLEGSQLMELGLAQVFDWHQQQVSGNLLLELGFLVGLLLLSYLLFSLISIVAALLKYAPYRLTQELETLQRSGGLLSHQQDILKQHRIQLISLQQPLLARWLKRWTLSFKQVKGNEVEGGSNNHMLVPSLGRGEVHRLLKRLNQRSSKADRIPNRWHPIHPSWFYYRALWCLTPAPLTWAFTGPTAETWLLLLAGVLAVLALYLRYRQWGFWRVENDLWIHKGLLGHSWQLVSLSKVQHLQLIQSRGQKRRGLASLKLGLASGELTLPAIPLAKAQDIAAQTLGLIAHDHSNWI</sequence>